<dbReference type="SUPFAM" id="SSF63748">
    <property type="entry name" value="Tudor/PWWP/MBT"/>
    <property type="match status" value="1"/>
</dbReference>
<dbReference type="OrthoDB" id="20839at2759"/>
<feature type="compositionally biased region" description="Low complexity" evidence="1">
    <location>
        <begin position="352"/>
        <end position="363"/>
    </location>
</feature>
<feature type="domain" description="PWWP" evidence="2">
    <location>
        <begin position="476"/>
        <end position="545"/>
    </location>
</feature>
<reference evidence="3 4" key="1">
    <citation type="submission" date="2015-08" db="EMBL/GenBank/DDBJ databases">
        <title>Next Generation Sequencing and Analysis of the Genome of Puccinia sorghi L Schw, the Causal Agent of Maize Common Rust.</title>
        <authorList>
            <person name="Rochi L."/>
            <person name="Burguener G."/>
            <person name="Darino M."/>
            <person name="Turjanski A."/>
            <person name="Kreff E."/>
            <person name="Dieguez M.J."/>
            <person name="Sacco F."/>
        </authorList>
    </citation>
    <scope>NUCLEOTIDE SEQUENCE [LARGE SCALE GENOMIC DNA]</scope>
    <source>
        <strain evidence="3 4">RO10H11247</strain>
    </source>
</reference>
<organism evidence="3 4">
    <name type="scientific">Puccinia sorghi</name>
    <dbReference type="NCBI Taxonomy" id="27349"/>
    <lineage>
        <taxon>Eukaryota</taxon>
        <taxon>Fungi</taxon>
        <taxon>Dikarya</taxon>
        <taxon>Basidiomycota</taxon>
        <taxon>Pucciniomycotina</taxon>
        <taxon>Pucciniomycetes</taxon>
        <taxon>Pucciniales</taxon>
        <taxon>Pucciniaceae</taxon>
        <taxon>Puccinia</taxon>
    </lineage>
</organism>
<evidence type="ECO:0000313" key="3">
    <source>
        <dbReference type="EMBL" id="KNZ48775.1"/>
    </source>
</evidence>
<dbReference type="Gene3D" id="2.30.30.140">
    <property type="match status" value="1"/>
</dbReference>
<feature type="region of interest" description="Disordered" evidence="1">
    <location>
        <begin position="307"/>
        <end position="380"/>
    </location>
</feature>
<keyword evidence="4" id="KW-1185">Reference proteome</keyword>
<evidence type="ECO:0000256" key="1">
    <source>
        <dbReference type="SAM" id="MobiDB-lite"/>
    </source>
</evidence>
<dbReference type="InterPro" id="IPR000313">
    <property type="entry name" value="PWWP_dom"/>
</dbReference>
<feature type="compositionally biased region" description="Polar residues" evidence="1">
    <location>
        <begin position="307"/>
        <end position="335"/>
    </location>
</feature>
<dbReference type="SMART" id="SM00293">
    <property type="entry name" value="PWWP"/>
    <property type="match status" value="1"/>
</dbReference>
<dbReference type="AlphaFoldDB" id="A0A0L6ULS4"/>
<dbReference type="CDD" id="cd05839">
    <property type="entry name" value="PWWP_BRPF"/>
    <property type="match status" value="1"/>
</dbReference>
<protein>
    <recommendedName>
        <fullName evidence="2">PWWP domain-containing protein</fullName>
    </recommendedName>
</protein>
<dbReference type="VEuPathDB" id="FungiDB:VP01_541g10"/>
<feature type="region of interest" description="Disordered" evidence="1">
    <location>
        <begin position="582"/>
        <end position="644"/>
    </location>
</feature>
<dbReference type="STRING" id="27349.A0A0L6ULS4"/>
<feature type="compositionally biased region" description="Basic and acidic residues" evidence="1">
    <location>
        <begin position="600"/>
        <end position="619"/>
    </location>
</feature>
<sequence>MALEVTLLDVEHCDLPSPGSHLAIEPEAVEGGYPLASASSLSLIASGVEDTHPAVMATTSSPYLVTVIHTSVPHTHLSPPPVDKPTPAQSDLASGPLRQCHDMDPPTTEPSVVNCDTTSINAPLQSKQRLRIRIKKMDSSAAIGKKSIGEGVPPELIPVSASPKLRLIMDGSPNWDATREAGSSITPGPEGFREDVTRHDKEAYKSKTPKSMGYVGPPEFVTSLPGEKDSFRLFNTGFILPEGTRRHRAISLSNGSDSKMRESSHPKTRKLKFPHKAEWRETTSPITKAHPTRVSARLKPMRLTLLHNSPTHQDTPAEASASNSILRGFSTNVPNRLSREPISPPADESESSELSKSCSHSLEQTSSWEGDVTNPPDPQLHSEALQEQSLVVGTVDDVSLKTRRTVQKANKTSKTTKKSKPTRAEQERELDIDSRGFLIYPKASNNGGKRVHPLARDAFTRMSHATRLPEEGLIEDGTLVWAKVPGHPWFPAEVGLPEDPGVPQSMLDKKPTGEKMEHHVLVMFFDRHRSWQWVLRRNTRLLGESDALDALLCSEAYVSNKSQLEEIQRGCAFARSNIERPYDAKAPDEEEIVDTSQQHDITRDKPDDTHQEACDRPLETIEDTSAGLKRPRRCRLRSSNPSLP</sequence>
<accession>A0A0L6ULS4</accession>
<dbReference type="EMBL" id="LAVV01010631">
    <property type="protein sequence ID" value="KNZ48775.1"/>
    <property type="molecule type" value="Genomic_DNA"/>
</dbReference>
<dbReference type="Pfam" id="PF00855">
    <property type="entry name" value="PWWP"/>
    <property type="match status" value="1"/>
</dbReference>
<dbReference type="Proteomes" id="UP000037035">
    <property type="component" value="Unassembled WGS sequence"/>
</dbReference>
<dbReference type="PROSITE" id="PS50812">
    <property type="entry name" value="PWWP"/>
    <property type="match status" value="1"/>
</dbReference>
<proteinExistence type="predicted"/>
<evidence type="ECO:0000259" key="2">
    <source>
        <dbReference type="PROSITE" id="PS50812"/>
    </source>
</evidence>
<evidence type="ECO:0000313" key="4">
    <source>
        <dbReference type="Proteomes" id="UP000037035"/>
    </source>
</evidence>
<feature type="region of interest" description="Disordered" evidence="1">
    <location>
        <begin position="404"/>
        <end position="429"/>
    </location>
</feature>
<comment type="caution">
    <text evidence="3">The sequence shown here is derived from an EMBL/GenBank/DDBJ whole genome shotgun (WGS) entry which is preliminary data.</text>
</comment>
<name>A0A0L6ULS4_9BASI</name>
<gene>
    <name evidence="3" type="ORF">VP01_541g10</name>
</gene>